<name>A0ACB6RFB2_9PLEO</name>
<proteinExistence type="predicted"/>
<reference evidence="1" key="1">
    <citation type="journal article" date="2020" name="Stud. Mycol.">
        <title>101 Dothideomycetes genomes: a test case for predicting lifestyles and emergence of pathogens.</title>
        <authorList>
            <person name="Haridas S."/>
            <person name="Albert R."/>
            <person name="Binder M."/>
            <person name="Bloem J."/>
            <person name="Labutti K."/>
            <person name="Salamov A."/>
            <person name="Andreopoulos B."/>
            <person name="Baker S."/>
            <person name="Barry K."/>
            <person name="Bills G."/>
            <person name="Bluhm B."/>
            <person name="Cannon C."/>
            <person name="Castanera R."/>
            <person name="Culley D."/>
            <person name="Daum C."/>
            <person name="Ezra D."/>
            <person name="Gonzalez J."/>
            <person name="Henrissat B."/>
            <person name="Kuo A."/>
            <person name="Liang C."/>
            <person name="Lipzen A."/>
            <person name="Lutzoni F."/>
            <person name="Magnuson J."/>
            <person name="Mondo S."/>
            <person name="Nolan M."/>
            <person name="Ohm R."/>
            <person name="Pangilinan J."/>
            <person name="Park H.-J."/>
            <person name="Ramirez L."/>
            <person name="Alfaro M."/>
            <person name="Sun H."/>
            <person name="Tritt A."/>
            <person name="Yoshinaga Y."/>
            <person name="Zwiers L.-H."/>
            <person name="Turgeon B."/>
            <person name="Goodwin S."/>
            <person name="Spatafora J."/>
            <person name="Crous P."/>
            <person name="Grigoriev I."/>
        </authorList>
    </citation>
    <scope>NUCLEOTIDE SEQUENCE</scope>
    <source>
        <strain evidence="1">ATCC 200398</strain>
    </source>
</reference>
<comment type="caution">
    <text evidence="1">The sequence shown here is derived from an EMBL/GenBank/DDBJ whole genome shotgun (WGS) entry which is preliminary data.</text>
</comment>
<accession>A0ACB6RFB2</accession>
<dbReference type="EMBL" id="MU003492">
    <property type="protein sequence ID" value="KAF2477821.1"/>
    <property type="molecule type" value="Genomic_DNA"/>
</dbReference>
<gene>
    <name evidence="1" type="ORF">BDR25DRAFT_364792</name>
</gene>
<sequence>MPWKLKAPLPTPTPTPTPISTPLSHGLTGQPPPFDPFNPTSPTLPPGGTFLKKNPKFSGLDHGDLLAIITIVVVVTGVLIFQARKVYNRKKAERRRSTDGNRSRDTDIERQSVKPVDSKSTWYSKSGMVVKGFVARSLSTRSNPYGSESQVFSMSGTTVAGSGATSRAQNERRWWGNIAKRGDAMATDREVGSISPIMEHGEGLIRSIPGSASWWQRNNNSMPCRHCGGGTVDWRHMGDDCLDSEVRSADGRAPQQSGVDSQQAEISNGVNPQELTAALTRLRSFDPAVCKTPAGDRGGLVDVWI</sequence>
<organism evidence="1 2">
    <name type="scientific">Lindgomyces ingoldianus</name>
    <dbReference type="NCBI Taxonomy" id="673940"/>
    <lineage>
        <taxon>Eukaryota</taxon>
        <taxon>Fungi</taxon>
        <taxon>Dikarya</taxon>
        <taxon>Ascomycota</taxon>
        <taxon>Pezizomycotina</taxon>
        <taxon>Dothideomycetes</taxon>
        <taxon>Pleosporomycetidae</taxon>
        <taxon>Pleosporales</taxon>
        <taxon>Lindgomycetaceae</taxon>
        <taxon>Lindgomyces</taxon>
    </lineage>
</organism>
<dbReference type="Proteomes" id="UP000799755">
    <property type="component" value="Unassembled WGS sequence"/>
</dbReference>
<protein>
    <submittedName>
        <fullName evidence="1">Uncharacterized protein</fullName>
    </submittedName>
</protein>
<keyword evidence="2" id="KW-1185">Reference proteome</keyword>
<evidence type="ECO:0000313" key="1">
    <source>
        <dbReference type="EMBL" id="KAF2477821.1"/>
    </source>
</evidence>
<evidence type="ECO:0000313" key="2">
    <source>
        <dbReference type="Proteomes" id="UP000799755"/>
    </source>
</evidence>